<dbReference type="Proteomes" id="UP001159405">
    <property type="component" value="Unassembled WGS sequence"/>
</dbReference>
<accession>A0ABN8QJH9</accession>
<gene>
    <name evidence="1" type="ORF">PLOB_00007323</name>
</gene>
<sequence length="103" mass="12069">LRNRINNKVKTTKASCYHNSFIQSEGNARRTWKTINNRMFCRQNNEIVKDVKVNDIFICNSNEISNAFNEHFLTIGPRIAREAPLTSDEESIYLKNITENYNK</sequence>
<keyword evidence="2" id="KW-1185">Reference proteome</keyword>
<protein>
    <submittedName>
        <fullName evidence="1">Uncharacterized protein</fullName>
    </submittedName>
</protein>
<feature type="non-terminal residue" evidence="1">
    <location>
        <position position="103"/>
    </location>
</feature>
<feature type="non-terminal residue" evidence="1">
    <location>
        <position position="1"/>
    </location>
</feature>
<name>A0ABN8QJH9_9CNID</name>
<reference evidence="1 2" key="1">
    <citation type="submission" date="2022-05" db="EMBL/GenBank/DDBJ databases">
        <authorList>
            <consortium name="Genoscope - CEA"/>
            <person name="William W."/>
        </authorList>
    </citation>
    <scope>NUCLEOTIDE SEQUENCE [LARGE SCALE GENOMIC DNA]</scope>
</reference>
<proteinExistence type="predicted"/>
<comment type="caution">
    <text evidence="1">The sequence shown here is derived from an EMBL/GenBank/DDBJ whole genome shotgun (WGS) entry which is preliminary data.</text>
</comment>
<dbReference type="EMBL" id="CALNXK010000134">
    <property type="protein sequence ID" value="CAH3165780.1"/>
    <property type="molecule type" value="Genomic_DNA"/>
</dbReference>
<evidence type="ECO:0000313" key="2">
    <source>
        <dbReference type="Proteomes" id="UP001159405"/>
    </source>
</evidence>
<organism evidence="1 2">
    <name type="scientific">Porites lobata</name>
    <dbReference type="NCBI Taxonomy" id="104759"/>
    <lineage>
        <taxon>Eukaryota</taxon>
        <taxon>Metazoa</taxon>
        <taxon>Cnidaria</taxon>
        <taxon>Anthozoa</taxon>
        <taxon>Hexacorallia</taxon>
        <taxon>Scleractinia</taxon>
        <taxon>Fungiina</taxon>
        <taxon>Poritidae</taxon>
        <taxon>Porites</taxon>
    </lineage>
</organism>
<evidence type="ECO:0000313" key="1">
    <source>
        <dbReference type="EMBL" id="CAH3165780.1"/>
    </source>
</evidence>